<feature type="compositionally biased region" description="Polar residues" evidence="1">
    <location>
        <begin position="641"/>
        <end position="662"/>
    </location>
</feature>
<dbReference type="Pfam" id="PF00505">
    <property type="entry name" value="HMG_box"/>
    <property type="match status" value="1"/>
</dbReference>
<organism evidence="4">
    <name type="scientific">Schizophyllum commune (strain H4-8 / FGSC 9210)</name>
    <name type="common">Split gill fungus</name>
    <dbReference type="NCBI Taxonomy" id="578458"/>
    <lineage>
        <taxon>Eukaryota</taxon>
        <taxon>Fungi</taxon>
        <taxon>Dikarya</taxon>
        <taxon>Basidiomycota</taxon>
        <taxon>Agaricomycotina</taxon>
        <taxon>Agaricomycetes</taxon>
        <taxon>Agaricomycetidae</taxon>
        <taxon>Agaricales</taxon>
        <taxon>Schizophyllaceae</taxon>
        <taxon>Schizophyllum</taxon>
    </lineage>
</organism>
<feature type="compositionally biased region" description="Low complexity" evidence="1">
    <location>
        <begin position="188"/>
        <end position="199"/>
    </location>
</feature>
<dbReference type="AlphaFoldDB" id="D8QGP4"/>
<accession>D8QGP4</accession>
<evidence type="ECO:0000313" key="4">
    <source>
        <dbReference type="Proteomes" id="UP000007431"/>
    </source>
</evidence>
<dbReference type="VEuPathDB" id="FungiDB:SCHCODRAFT_02705415"/>
<feature type="compositionally biased region" description="Basic and acidic residues" evidence="1">
    <location>
        <begin position="90"/>
        <end position="109"/>
    </location>
</feature>
<dbReference type="InParanoid" id="D8QGP4"/>
<evidence type="ECO:0000259" key="2">
    <source>
        <dbReference type="Pfam" id="PF00505"/>
    </source>
</evidence>
<feature type="region of interest" description="Disordered" evidence="1">
    <location>
        <begin position="380"/>
        <end position="414"/>
    </location>
</feature>
<gene>
    <name evidence="3" type="ORF">SCHCODRAFT_237656</name>
</gene>
<dbReference type="Gene3D" id="1.10.30.10">
    <property type="entry name" value="High mobility group box domain"/>
    <property type="match status" value="1"/>
</dbReference>
<proteinExistence type="predicted"/>
<feature type="region of interest" description="Disordered" evidence="1">
    <location>
        <begin position="62"/>
        <end position="133"/>
    </location>
</feature>
<feature type="region of interest" description="Disordered" evidence="1">
    <location>
        <begin position="187"/>
        <end position="215"/>
    </location>
</feature>
<name>D8QGP4_SCHCM</name>
<protein>
    <recommendedName>
        <fullName evidence="2">HMG box domain-containing protein</fullName>
    </recommendedName>
</protein>
<dbReference type="Proteomes" id="UP000007431">
    <property type="component" value="Unassembled WGS sequence"/>
</dbReference>
<feature type="region of interest" description="Disordered" evidence="1">
    <location>
        <begin position="426"/>
        <end position="459"/>
    </location>
</feature>
<dbReference type="EMBL" id="GL377312">
    <property type="protein sequence ID" value="EFI92529.1"/>
    <property type="molecule type" value="Genomic_DNA"/>
</dbReference>
<dbReference type="HOGENOM" id="CLU_388902_0_0_1"/>
<sequence length="710" mass="76946">MVPALIGRVGVSFIKSECAAEIREGLAPESDQRAFVKTAAKKWSVMTPAERQPFVEQAKQINAEHRAKNPNFQYFSSESRTKKRARQTAKRQEKQRTMEAQRRATEKRASRSRTTSTTPPGPATPSPIHRQTINPATAQMPPHAEALYWTALGASSSELPQGHPSQQLFSAQEYPIHNDFQQACHRPAQQQLHAHQLHQNGAPQPSTQPAATSQEFSEYRNGAQNNDLFAPAGPYDDVLSSQSSSHAAFLESNGIPISNVSGDIAFSGPLDDVAFTGLSDNATLFGGSGFALSGMANEAPHYGTHDGFGYAAEFSAAPSSQQPQPQAYSAQADISLLTRPILPLEVPPTSQDASTASQNVAYISPELAIIPLRRSKWSQPRLEGAQETVPSIPVANGPSSRKPSPEEHAAPPRGYLRAPHEYTEQDHLHDNASSPNELNAPSHAPSFPQATASSHRRTVSSSSCWPMMRNFRKHQRFCSDTPITQPSVQRTGDWLTDWQASGLANAQPNLTWRPQLDAFANAPLESLAALRTPPTAPDALHANVQPAAYGAQETCPYMGALPTSHANAPAPSWIQAPMSSYKQPTTASYTDAQTRSYVEPLTTSSSQAPAFPPAPGLSYTQPSTSYEQGSAQSYPDPAMQPYSSAQTQPYPSAPTQPYSNASLDPDALLDPYSQASALPFPDAPIPPHPDLTTPYYEPVNHRYETRLGHC</sequence>
<keyword evidence="4" id="KW-1185">Reference proteome</keyword>
<dbReference type="InterPro" id="IPR036910">
    <property type="entry name" value="HMG_box_dom_sf"/>
</dbReference>
<dbReference type="InterPro" id="IPR009071">
    <property type="entry name" value="HMG_box_dom"/>
</dbReference>
<dbReference type="OMA" id="FAHARCH"/>
<feature type="compositionally biased region" description="Polar residues" evidence="1">
    <location>
        <begin position="618"/>
        <end position="633"/>
    </location>
</feature>
<feature type="compositionally biased region" description="Polar residues" evidence="1">
    <location>
        <begin position="201"/>
        <end position="215"/>
    </location>
</feature>
<feature type="domain" description="HMG box" evidence="2">
    <location>
        <begin position="28"/>
        <end position="72"/>
    </location>
</feature>
<reference evidence="3 4" key="1">
    <citation type="journal article" date="2010" name="Nat. Biotechnol.">
        <title>Genome sequence of the model mushroom Schizophyllum commune.</title>
        <authorList>
            <person name="Ohm R.A."/>
            <person name="de Jong J.F."/>
            <person name="Lugones L.G."/>
            <person name="Aerts A."/>
            <person name="Kothe E."/>
            <person name="Stajich J.E."/>
            <person name="de Vries R.P."/>
            <person name="Record E."/>
            <person name="Levasseur A."/>
            <person name="Baker S.E."/>
            <person name="Bartholomew K.A."/>
            <person name="Coutinho P.M."/>
            <person name="Erdmann S."/>
            <person name="Fowler T.J."/>
            <person name="Gathman A.C."/>
            <person name="Lombard V."/>
            <person name="Henrissat B."/>
            <person name="Knabe N."/>
            <person name="Kuees U."/>
            <person name="Lilly W.W."/>
            <person name="Lindquist E."/>
            <person name="Lucas S."/>
            <person name="Magnuson J.K."/>
            <person name="Piumi F."/>
            <person name="Raudaskoski M."/>
            <person name="Salamov A."/>
            <person name="Schmutz J."/>
            <person name="Schwarze F.W.M.R."/>
            <person name="vanKuyk P.A."/>
            <person name="Horton J.S."/>
            <person name="Grigoriev I.V."/>
            <person name="Woesten H.A.B."/>
        </authorList>
    </citation>
    <scope>NUCLEOTIDE SEQUENCE [LARGE SCALE GENOMIC DNA]</scope>
    <source>
        <strain evidence="4">H4-8 / FGSC 9210</strain>
    </source>
</reference>
<dbReference type="SUPFAM" id="SSF47095">
    <property type="entry name" value="HMG-box"/>
    <property type="match status" value="1"/>
</dbReference>
<evidence type="ECO:0000313" key="3">
    <source>
        <dbReference type="EMBL" id="EFI92529.1"/>
    </source>
</evidence>
<evidence type="ECO:0000256" key="1">
    <source>
        <dbReference type="SAM" id="MobiDB-lite"/>
    </source>
</evidence>
<feature type="region of interest" description="Disordered" evidence="1">
    <location>
        <begin position="598"/>
        <end position="662"/>
    </location>
</feature>